<evidence type="ECO:0000313" key="6">
    <source>
        <dbReference type="EMBL" id="CAI9764892.1"/>
    </source>
</evidence>
<keyword evidence="7" id="KW-1185">Reference proteome</keyword>
<evidence type="ECO:0000313" key="7">
    <source>
        <dbReference type="Proteomes" id="UP000834106"/>
    </source>
</evidence>
<evidence type="ECO:0000256" key="3">
    <source>
        <dbReference type="ARBA" id="ARBA00022777"/>
    </source>
</evidence>
<keyword evidence="2" id="KW-0723">Serine/threonine-protein kinase</keyword>
<dbReference type="EC" id="2.7.11.1" evidence="1"/>
<name>A0AAD2DRY3_9LAMI</name>
<protein>
    <recommendedName>
        <fullName evidence="1">non-specific serine/threonine protein kinase</fullName>
        <ecNumber evidence="1">2.7.11.1</ecNumber>
    </recommendedName>
</protein>
<reference evidence="6" key="1">
    <citation type="submission" date="2023-05" db="EMBL/GenBank/DDBJ databases">
        <authorList>
            <person name="Huff M."/>
        </authorList>
    </citation>
    <scope>NUCLEOTIDE SEQUENCE</scope>
</reference>
<organism evidence="6 7">
    <name type="scientific">Fraxinus pennsylvanica</name>
    <dbReference type="NCBI Taxonomy" id="56036"/>
    <lineage>
        <taxon>Eukaryota</taxon>
        <taxon>Viridiplantae</taxon>
        <taxon>Streptophyta</taxon>
        <taxon>Embryophyta</taxon>
        <taxon>Tracheophyta</taxon>
        <taxon>Spermatophyta</taxon>
        <taxon>Magnoliopsida</taxon>
        <taxon>eudicotyledons</taxon>
        <taxon>Gunneridae</taxon>
        <taxon>Pentapetalae</taxon>
        <taxon>asterids</taxon>
        <taxon>lamiids</taxon>
        <taxon>Lamiales</taxon>
        <taxon>Oleaceae</taxon>
        <taxon>Oleeae</taxon>
        <taxon>Fraxinus</taxon>
    </lineage>
</organism>
<evidence type="ECO:0000256" key="2">
    <source>
        <dbReference type="ARBA" id="ARBA00022527"/>
    </source>
</evidence>
<evidence type="ECO:0000256" key="5">
    <source>
        <dbReference type="ARBA" id="ARBA00048679"/>
    </source>
</evidence>
<dbReference type="AlphaFoldDB" id="A0AAD2DRY3"/>
<sequence>MDIDPEYDQSIWIDFNCESPHSLELEFQGVHRGNEFRLKGKKNDNNSISLSLRIADKGGKWLALIYSAQFSLYQSSSVRSSCLQWRPSEEYTNLFDPDSDAALAVAAEMVEQLELADHDLVFIAGFIDYLIMRILPNWRPSSDCHSTGERNAIGLTLMENQWGMSLADSLANFELDQHVSEYHKETQICVPYDAKHEESQGSVTSEVILEDISKKNVNIHRWVDYGCDASFGYSHDGIWLLL</sequence>
<keyword evidence="3" id="KW-0418">Kinase</keyword>
<dbReference type="PANTHER" id="PTHR13902">
    <property type="entry name" value="SERINE/THREONINE-PROTEIN KINASE WNK WITH NO LYSINE -RELATED"/>
    <property type="match status" value="1"/>
</dbReference>
<dbReference type="EMBL" id="OU503042">
    <property type="protein sequence ID" value="CAI9764892.1"/>
    <property type="molecule type" value="Genomic_DNA"/>
</dbReference>
<comment type="catalytic activity">
    <reaction evidence="5">
        <text>L-seryl-[protein] + ATP = O-phospho-L-seryl-[protein] + ADP + H(+)</text>
        <dbReference type="Rhea" id="RHEA:17989"/>
        <dbReference type="Rhea" id="RHEA-COMP:9863"/>
        <dbReference type="Rhea" id="RHEA-COMP:11604"/>
        <dbReference type="ChEBI" id="CHEBI:15378"/>
        <dbReference type="ChEBI" id="CHEBI:29999"/>
        <dbReference type="ChEBI" id="CHEBI:30616"/>
        <dbReference type="ChEBI" id="CHEBI:83421"/>
        <dbReference type="ChEBI" id="CHEBI:456216"/>
        <dbReference type="EC" id="2.7.11.1"/>
    </reaction>
</comment>
<dbReference type="GO" id="GO:0004674">
    <property type="term" value="F:protein serine/threonine kinase activity"/>
    <property type="evidence" value="ECO:0007669"/>
    <property type="project" value="UniProtKB-KW"/>
</dbReference>
<evidence type="ECO:0000256" key="4">
    <source>
        <dbReference type="ARBA" id="ARBA00047899"/>
    </source>
</evidence>
<comment type="catalytic activity">
    <reaction evidence="4">
        <text>L-threonyl-[protein] + ATP = O-phospho-L-threonyl-[protein] + ADP + H(+)</text>
        <dbReference type="Rhea" id="RHEA:46608"/>
        <dbReference type="Rhea" id="RHEA-COMP:11060"/>
        <dbReference type="Rhea" id="RHEA-COMP:11605"/>
        <dbReference type="ChEBI" id="CHEBI:15378"/>
        <dbReference type="ChEBI" id="CHEBI:30013"/>
        <dbReference type="ChEBI" id="CHEBI:30616"/>
        <dbReference type="ChEBI" id="CHEBI:61977"/>
        <dbReference type="ChEBI" id="CHEBI:456216"/>
        <dbReference type="EC" id="2.7.11.1"/>
    </reaction>
</comment>
<proteinExistence type="predicted"/>
<dbReference type="InterPro" id="IPR050588">
    <property type="entry name" value="WNK_Ser-Thr_kinase"/>
</dbReference>
<accession>A0AAD2DRY3</accession>
<gene>
    <name evidence="6" type="ORF">FPE_LOCUS12322</name>
</gene>
<evidence type="ECO:0000256" key="1">
    <source>
        <dbReference type="ARBA" id="ARBA00012513"/>
    </source>
</evidence>
<keyword evidence="3" id="KW-0808">Transferase</keyword>
<dbReference type="Proteomes" id="UP000834106">
    <property type="component" value="Chromosome 7"/>
</dbReference>